<reference evidence="3 4" key="2">
    <citation type="submission" date="2024-10" db="EMBL/GenBank/DDBJ databases">
        <authorList>
            <person name="Ryan C."/>
        </authorList>
    </citation>
    <scope>NUCLEOTIDE SEQUENCE [LARGE SCALE GENOMIC DNA]</scope>
</reference>
<evidence type="ECO:0000256" key="1">
    <source>
        <dbReference type="SAM" id="MobiDB-lite"/>
    </source>
</evidence>
<evidence type="ECO:0000313" key="4">
    <source>
        <dbReference type="Proteomes" id="UP001497457"/>
    </source>
</evidence>
<feature type="transmembrane region" description="Helical" evidence="2">
    <location>
        <begin position="88"/>
        <end position="108"/>
    </location>
</feature>
<proteinExistence type="predicted"/>
<sequence length="1416" mass="157429">MADHSPGLFSTVCSRLRAACSAWRRNDAATRDTQLGQEATVRSRLARRAGAARRFGRNLAFVSFNLEVLLFVYAFWRARRRNLNWRQPLQALPMLVIPALATLIYAAFVRFTRTLDLKDKKTLQRLQHQNECVQKGSESHHNGEDCAKKCDLVDDAISFSSESNQAETSKLGKHRQSSIDLRDDGGGPGGDGSWGHSKDFHPMHSNGLRRRIFSIEKTHITNSSAFRQLINWSSEHLSDDLEDPNLMERTAEDHSHSGYVAVEKVAASSTAQISSLIPDCSIAHVISNTMHHADFSSSMSPPESNEGLVEEDVVQTALPGPKPDLPAGTETHPEGIENQSSKFHASEDNSTPFISEEEQMSSYAVERVERHSGTSGFTLCSQETEKEDDAGGLCFVKISPELSFLSSPELILEGIKDASEKEPCDLGQNEDNNVAINLEEALFGVPLVNTAEPDYGNAGFSLRPQDSNMMEVPAVTKIFSVIPESDYSASVEVPADNYEDLKDDQTSDVHLTEQKVQEDFLDPLVVNFFEDSFASEFLSRSAAAEMTEVLGVVKEGLSEGASNHQNDVVASSDDGGDAENAISDSMSVQLIPEANIMEALQDAQETLSDPLHCSAAVGMTEVLGVAKEDLSQGASNRQNNDGGDAMNAISDSVSVQLIPEANIMEAIQDVQETLSDPLHRSSFRSGIFVSSSEINNDEAYSSNPNSLYAYSVENEESLASRGGSSVSKDEMNFAFLDTSILLNEVTSIPERNITQSLHDGKQALPMSSERANFDLEESLISLDQEINLEIFSLYSRSSSCVSEVNMTETLSARRFPALENDNDFSLEDMTSMMVTDVNHEVGNAEKNGSDSICAEAIMTEDIQGVNNSPSQSQEELPETYVSSDNANNPEYLRSSSSMPDDNLIELTACKEGSFHPKDENPSSFQETSPSESLSDNLMCASHTSKKESVTFSMKDSPDPSLEDVDSFDKVSGDEHANESLKENAIGCEQITRTQAEINCTENHVFTEGSKHNCTDASESVNEGFFEPEHQEPELVLSQIGMPFFIDEGEETDKYLGSSSTACALETETLQVLPVSAGSEKGFLDGSKAYEWRCTDKEPKDLGVKGMEEDSWEQGVHSQRNQVSPMEQEDGSAAAVEQQAGTEEQLADDLLHHFERILHSDALIDEVGFLHATQFCSLGCGQDGDSTPQAPKFNHRYFWCRDHKLAISSEILPELYSATRNAFFKARNAPSQAAHLMSLTKALLILCPDMLTAWNSRKMVLLEPYDFEKLKDELQLCALILSYSPKNESTWSHRRWVLKQVAEQQQDMEELVDKESVLVKEIAERSKMNYRAWRHRCWLILYMTRKQVLDELKKSTRWSELHVADNCCFHYRRSLLLALLDNRLENGLDSFSWESETYLLWKEELRWNEMLIRRYQG</sequence>
<feature type="transmembrane region" description="Helical" evidence="2">
    <location>
        <begin position="59"/>
        <end position="76"/>
    </location>
</feature>
<dbReference type="SUPFAM" id="SSF48439">
    <property type="entry name" value="Protein prenylyltransferase"/>
    <property type="match status" value="1"/>
</dbReference>
<name>A0ABC8V9B1_9POAL</name>
<accession>A0ABC8V9B1</accession>
<evidence type="ECO:0000256" key="2">
    <source>
        <dbReference type="SAM" id="Phobius"/>
    </source>
</evidence>
<feature type="compositionally biased region" description="Polar residues" evidence="1">
    <location>
        <begin position="864"/>
        <end position="899"/>
    </location>
</feature>
<dbReference type="InterPro" id="IPR040115">
    <property type="entry name" value="Lnp"/>
</dbReference>
<dbReference type="InterPro" id="IPR002088">
    <property type="entry name" value="Prenyl_trans_a"/>
</dbReference>
<keyword evidence="2" id="KW-1133">Transmembrane helix</keyword>
<keyword evidence="2" id="KW-0472">Membrane</keyword>
<dbReference type="Proteomes" id="UP001497457">
    <property type="component" value="Chromosome 1b"/>
</dbReference>
<dbReference type="Gene3D" id="1.25.40.120">
    <property type="entry name" value="Protein prenylyltransferase"/>
    <property type="match status" value="1"/>
</dbReference>
<keyword evidence="2" id="KW-0812">Transmembrane</keyword>
<feature type="compositionally biased region" description="Polar residues" evidence="1">
    <location>
        <begin position="921"/>
        <end position="935"/>
    </location>
</feature>
<keyword evidence="4" id="KW-1185">Reference proteome</keyword>
<organism evidence="3 4">
    <name type="scientific">Urochloa decumbens</name>
    <dbReference type="NCBI Taxonomy" id="240449"/>
    <lineage>
        <taxon>Eukaryota</taxon>
        <taxon>Viridiplantae</taxon>
        <taxon>Streptophyta</taxon>
        <taxon>Embryophyta</taxon>
        <taxon>Tracheophyta</taxon>
        <taxon>Spermatophyta</taxon>
        <taxon>Magnoliopsida</taxon>
        <taxon>Liliopsida</taxon>
        <taxon>Poales</taxon>
        <taxon>Poaceae</taxon>
        <taxon>PACMAD clade</taxon>
        <taxon>Panicoideae</taxon>
        <taxon>Panicodae</taxon>
        <taxon>Paniceae</taxon>
        <taxon>Melinidinae</taxon>
        <taxon>Urochloa</taxon>
    </lineage>
</organism>
<feature type="region of interest" description="Disordered" evidence="1">
    <location>
        <begin position="318"/>
        <end position="348"/>
    </location>
</feature>
<protein>
    <recommendedName>
        <fullName evidence="5">Protein prenyltransferase alpha subunit repeat-containing protein 1</fullName>
    </recommendedName>
</protein>
<feature type="region of interest" description="Disordered" evidence="1">
    <location>
        <begin position="864"/>
        <end position="900"/>
    </location>
</feature>
<gene>
    <name evidence="3" type="ORF">URODEC1_LOCUS969</name>
</gene>
<feature type="region of interest" description="Disordered" evidence="1">
    <location>
        <begin position="163"/>
        <end position="201"/>
    </location>
</feature>
<reference evidence="4" key="1">
    <citation type="submission" date="2024-06" db="EMBL/GenBank/DDBJ databases">
        <authorList>
            <person name="Ryan C."/>
        </authorList>
    </citation>
    <scope>NUCLEOTIDE SEQUENCE [LARGE SCALE GENOMIC DNA]</scope>
</reference>
<dbReference type="FunFam" id="1.25.40.120:FF:000017">
    <property type="entry name" value="Protein prenylyltransferase superfamily protein"/>
    <property type="match status" value="1"/>
</dbReference>
<dbReference type="EMBL" id="OZ075111">
    <property type="protein sequence ID" value="CAL4886158.1"/>
    <property type="molecule type" value="Genomic_DNA"/>
</dbReference>
<feature type="compositionally biased region" description="Polar residues" evidence="1">
    <location>
        <begin position="337"/>
        <end position="348"/>
    </location>
</feature>
<evidence type="ECO:0000313" key="3">
    <source>
        <dbReference type="EMBL" id="CAL4886158.1"/>
    </source>
</evidence>
<dbReference type="PANTHER" id="PTHR22166">
    <property type="entry name" value="ENDOPLASMIC RETICULUM JUNCTION FORMATION PROTEIN LUNAPARK"/>
    <property type="match status" value="1"/>
</dbReference>
<feature type="region of interest" description="Disordered" evidence="1">
    <location>
        <begin position="912"/>
        <end position="936"/>
    </location>
</feature>
<dbReference type="PANTHER" id="PTHR22166:SF28">
    <property type="entry name" value="OS02G0830300 PROTEIN"/>
    <property type="match status" value="1"/>
</dbReference>
<evidence type="ECO:0008006" key="5">
    <source>
        <dbReference type="Google" id="ProtNLM"/>
    </source>
</evidence>
<dbReference type="Pfam" id="PF01239">
    <property type="entry name" value="PPTA"/>
    <property type="match status" value="1"/>
</dbReference>
<dbReference type="PROSITE" id="PS51147">
    <property type="entry name" value="PFTA"/>
    <property type="match status" value="1"/>
</dbReference>